<accession>A0ABU3NU54</accession>
<evidence type="ECO:0000313" key="7">
    <source>
        <dbReference type="Proteomes" id="UP001254848"/>
    </source>
</evidence>
<comment type="similarity">
    <text evidence="1 4">Belongs to the metallophosphoesterase superfamily. YfcE family.</text>
</comment>
<gene>
    <name evidence="6" type="ORF">Q4T40_01640</name>
</gene>
<keyword evidence="7" id="KW-1185">Reference proteome</keyword>
<evidence type="ECO:0000256" key="1">
    <source>
        <dbReference type="ARBA" id="ARBA00008950"/>
    </source>
</evidence>
<dbReference type="Gene3D" id="3.60.21.10">
    <property type="match status" value="1"/>
</dbReference>
<organism evidence="6 7">
    <name type="scientific">Anaeroselena agilis</name>
    <dbReference type="NCBI Taxonomy" id="3063788"/>
    <lineage>
        <taxon>Bacteria</taxon>
        <taxon>Bacillati</taxon>
        <taxon>Bacillota</taxon>
        <taxon>Negativicutes</taxon>
        <taxon>Acetonemataceae</taxon>
        <taxon>Anaeroselena</taxon>
    </lineage>
</organism>
<dbReference type="InterPro" id="IPR000979">
    <property type="entry name" value="Phosphodiesterase_MJ0936/Vps29"/>
</dbReference>
<protein>
    <recommendedName>
        <fullName evidence="4">Phosphoesterase</fullName>
        <ecNumber evidence="4">3.1.4.-</ecNumber>
    </recommendedName>
</protein>
<comment type="caution">
    <text evidence="6">The sequence shown here is derived from an EMBL/GenBank/DDBJ whole genome shotgun (WGS) entry which is preliminary data.</text>
</comment>
<evidence type="ECO:0000256" key="4">
    <source>
        <dbReference type="RuleBase" id="RU362039"/>
    </source>
</evidence>
<evidence type="ECO:0000313" key="6">
    <source>
        <dbReference type="EMBL" id="MDT8899950.1"/>
    </source>
</evidence>
<dbReference type="SUPFAM" id="SSF56300">
    <property type="entry name" value="Metallo-dependent phosphatases"/>
    <property type="match status" value="1"/>
</dbReference>
<dbReference type="PROSITE" id="PS01269">
    <property type="entry name" value="UPF0025"/>
    <property type="match status" value="1"/>
</dbReference>
<dbReference type="RefSeq" id="WP_413778514.1">
    <property type="nucleotide sequence ID" value="NZ_JAUOZS010000001.1"/>
</dbReference>
<dbReference type="InterPro" id="IPR020935">
    <property type="entry name" value="PdiEstase_YfcE_CS"/>
</dbReference>
<proteinExistence type="inferred from homology"/>
<dbReference type="Proteomes" id="UP001254848">
    <property type="component" value="Unassembled WGS sequence"/>
</dbReference>
<dbReference type="InterPro" id="IPR029052">
    <property type="entry name" value="Metallo-depent_PP-like"/>
</dbReference>
<keyword evidence="2 4" id="KW-0479">Metal-binding</keyword>
<evidence type="ECO:0000256" key="2">
    <source>
        <dbReference type="ARBA" id="ARBA00022723"/>
    </source>
</evidence>
<comment type="cofactor">
    <cofactor evidence="4">
        <name>a divalent metal cation</name>
        <dbReference type="ChEBI" id="CHEBI:60240"/>
    </cofactor>
</comment>
<evidence type="ECO:0000256" key="3">
    <source>
        <dbReference type="ARBA" id="ARBA00022801"/>
    </source>
</evidence>
<dbReference type="EC" id="3.1.4.-" evidence="4"/>
<keyword evidence="3" id="KW-0378">Hydrolase</keyword>
<dbReference type="PANTHER" id="PTHR11124">
    <property type="entry name" value="VACUOLAR SORTING PROTEIN VPS29"/>
    <property type="match status" value="1"/>
</dbReference>
<dbReference type="InterPro" id="IPR024654">
    <property type="entry name" value="Calcineurin-like_PHP_lpxH"/>
</dbReference>
<dbReference type="NCBIfam" id="TIGR00040">
    <property type="entry name" value="yfcE"/>
    <property type="match status" value="1"/>
</dbReference>
<evidence type="ECO:0000259" key="5">
    <source>
        <dbReference type="Pfam" id="PF12850"/>
    </source>
</evidence>
<name>A0ABU3NU54_9FIRM</name>
<sequence>MRIGVLSDSHGSLAAIRRAVAAAGPVAMWLHAGDYSQDARHLADLTGLPVKAVAGNCDGVTDAKIDEFIEAGGRKIWLTHGHRYNAKERRGELLWWGRQYGVDVVVYGHSHVPDISRQDGVLLFNPGGAVHPRGGHPPSCGALVLDGGETGAEIIEI</sequence>
<dbReference type="Pfam" id="PF12850">
    <property type="entry name" value="Metallophos_2"/>
    <property type="match status" value="1"/>
</dbReference>
<feature type="domain" description="Calcineurin-like phosphoesterase" evidence="5">
    <location>
        <begin position="1"/>
        <end position="143"/>
    </location>
</feature>
<dbReference type="EMBL" id="JAUOZS010000001">
    <property type="protein sequence ID" value="MDT8899950.1"/>
    <property type="molecule type" value="Genomic_DNA"/>
</dbReference>
<reference evidence="6 7" key="1">
    <citation type="submission" date="2023-07" db="EMBL/GenBank/DDBJ databases">
        <title>The novel representative of Negativicutes class, Anaeroselena agilis gen. nov. sp. nov.</title>
        <authorList>
            <person name="Prokofeva M.I."/>
            <person name="Elcheninov A.G."/>
            <person name="Klyukina A."/>
            <person name="Kublanov I.V."/>
            <person name="Frolov E.N."/>
            <person name="Podosokorskaya O.A."/>
        </authorList>
    </citation>
    <scope>NUCLEOTIDE SEQUENCE [LARGE SCALE GENOMIC DNA]</scope>
    <source>
        <strain evidence="6 7">4137-cl</strain>
    </source>
</reference>